<sequence>EHNLNLARKRYLPVATRGSVIYFVVAELASLDVMYQYSLTWFQSIFSTCISESNAGRNDDINSLSASKNLASGILRPVSAKHIKTMHNDVDEEDSKKKMM</sequence>
<dbReference type="GO" id="GO:0051959">
    <property type="term" value="F:dynein light intermediate chain binding"/>
    <property type="evidence" value="ECO:0007669"/>
    <property type="project" value="InterPro"/>
</dbReference>
<protein>
    <submittedName>
        <fullName evidence="1">Uncharacterized protein</fullName>
    </submittedName>
</protein>
<feature type="non-terminal residue" evidence="1">
    <location>
        <position position="100"/>
    </location>
</feature>
<proteinExistence type="predicted"/>
<gene>
    <name evidence="1" type="primary">ORF28100</name>
</gene>
<dbReference type="Gene3D" id="1.10.8.1220">
    <property type="match status" value="1"/>
</dbReference>
<accession>A0A0B6YMB0</accession>
<evidence type="ECO:0000313" key="1">
    <source>
        <dbReference type="EMBL" id="CEK56625.1"/>
    </source>
</evidence>
<dbReference type="PANTHER" id="PTHR22878">
    <property type="entry name" value="DYNEIN HEAVY CHAIN 6, AXONEMAL-LIKE-RELATED"/>
    <property type="match status" value="1"/>
</dbReference>
<dbReference type="AlphaFoldDB" id="A0A0B6YMB0"/>
<organism evidence="1">
    <name type="scientific">Arion vulgaris</name>
    <dbReference type="NCBI Taxonomy" id="1028688"/>
    <lineage>
        <taxon>Eukaryota</taxon>
        <taxon>Metazoa</taxon>
        <taxon>Spiralia</taxon>
        <taxon>Lophotrochozoa</taxon>
        <taxon>Mollusca</taxon>
        <taxon>Gastropoda</taxon>
        <taxon>Heterobranchia</taxon>
        <taxon>Euthyneura</taxon>
        <taxon>Panpulmonata</taxon>
        <taxon>Eupulmonata</taxon>
        <taxon>Stylommatophora</taxon>
        <taxon>Helicina</taxon>
        <taxon>Arionoidea</taxon>
        <taxon>Arionidae</taxon>
        <taxon>Arion</taxon>
    </lineage>
</organism>
<name>A0A0B6YMB0_9EUPU</name>
<reference evidence="1" key="1">
    <citation type="submission" date="2014-12" db="EMBL/GenBank/DDBJ databases">
        <title>Insight into the proteome of Arion vulgaris.</title>
        <authorList>
            <person name="Aradska J."/>
            <person name="Bulat T."/>
            <person name="Smidak R."/>
            <person name="Sarate P."/>
            <person name="Gangsoo J."/>
            <person name="Sialana F."/>
            <person name="Bilban M."/>
            <person name="Lubec G."/>
        </authorList>
    </citation>
    <scope>NUCLEOTIDE SEQUENCE</scope>
    <source>
        <tissue evidence="1">Skin</tissue>
    </source>
</reference>
<dbReference type="GO" id="GO:0030286">
    <property type="term" value="C:dynein complex"/>
    <property type="evidence" value="ECO:0007669"/>
    <property type="project" value="InterPro"/>
</dbReference>
<dbReference type="GO" id="GO:0007018">
    <property type="term" value="P:microtubule-based movement"/>
    <property type="evidence" value="ECO:0007669"/>
    <property type="project" value="InterPro"/>
</dbReference>
<dbReference type="InterPro" id="IPR026983">
    <property type="entry name" value="DHC"/>
</dbReference>
<feature type="non-terminal residue" evidence="1">
    <location>
        <position position="1"/>
    </location>
</feature>
<dbReference type="GO" id="GO:0045505">
    <property type="term" value="F:dynein intermediate chain binding"/>
    <property type="evidence" value="ECO:0007669"/>
    <property type="project" value="InterPro"/>
</dbReference>
<dbReference type="EMBL" id="HACG01009760">
    <property type="protein sequence ID" value="CEK56625.1"/>
    <property type="molecule type" value="Transcribed_RNA"/>
</dbReference>